<gene>
    <name evidence="1" type="ORF">T07_11563</name>
</gene>
<reference evidence="1 2" key="1">
    <citation type="submission" date="2015-01" db="EMBL/GenBank/DDBJ databases">
        <title>Evolution of Trichinella species and genotypes.</title>
        <authorList>
            <person name="Korhonen P.K."/>
            <person name="Edoardo P."/>
            <person name="Giuseppe L.R."/>
            <person name="Gasser R.B."/>
        </authorList>
    </citation>
    <scope>NUCLEOTIDE SEQUENCE [LARGE SCALE GENOMIC DNA]</scope>
    <source>
        <strain evidence="1">ISS37</strain>
    </source>
</reference>
<protein>
    <submittedName>
        <fullName evidence="1">Uncharacterized protein</fullName>
    </submittedName>
</protein>
<proteinExistence type="predicted"/>
<keyword evidence="2" id="KW-1185">Reference proteome</keyword>
<dbReference type="EMBL" id="JYDL01000358">
    <property type="protein sequence ID" value="KRX12508.1"/>
    <property type="molecule type" value="Genomic_DNA"/>
</dbReference>
<accession>A0A0V0RDK1</accession>
<sequence>MVLISCEAPRYKGAFVQIQLHITSSCLSGRKSEDGNIIKEIIGTPETRVEISSQLLGSLKLAHPVNPSYETDIETIPKWQLPLSLLYGIAFSQQHSNRRIVL</sequence>
<evidence type="ECO:0000313" key="1">
    <source>
        <dbReference type="EMBL" id="KRX12508.1"/>
    </source>
</evidence>
<evidence type="ECO:0000313" key="2">
    <source>
        <dbReference type="Proteomes" id="UP000054630"/>
    </source>
</evidence>
<organism evidence="1 2">
    <name type="scientific">Trichinella nelsoni</name>
    <dbReference type="NCBI Taxonomy" id="6336"/>
    <lineage>
        <taxon>Eukaryota</taxon>
        <taxon>Metazoa</taxon>
        <taxon>Ecdysozoa</taxon>
        <taxon>Nematoda</taxon>
        <taxon>Enoplea</taxon>
        <taxon>Dorylaimia</taxon>
        <taxon>Trichinellida</taxon>
        <taxon>Trichinellidae</taxon>
        <taxon>Trichinella</taxon>
    </lineage>
</organism>
<dbReference type="Proteomes" id="UP000054630">
    <property type="component" value="Unassembled WGS sequence"/>
</dbReference>
<comment type="caution">
    <text evidence="1">The sequence shown here is derived from an EMBL/GenBank/DDBJ whole genome shotgun (WGS) entry which is preliminary data.</text>
</comment>
<name>A0A0V0RDK1_9BILA</name>
<dbReference type="AlphaFoldDB" id="A0A0V0RDK1"/>